<dbReference type="PANTHER" id="PTHR11070">
    <property type="entry name" value="UVRD / RECB / PCRA DNA HELICASE FAMILY MEMBER"/>
    <property type="match status" value="1"/>
</dbReference>
<dbReference type="InterPro" id="IPR014016">
    <property type="entry name" value="UvrD-like_ATP-bd"/>
</dbReference>
<dbReference type="RefSeq" id="WP_068670816.1">
    <property type="nucleotide sequence ID" value="NZ_LWLG01000011.1"/>
</dbReference>
<evidence type="ECO:0000256" key="3">
    <source>
        <dbReference type="ARBA" id="ARBA00022806"/>
    </source>
</evidence>
<evidence type="ECO:0000256" key="9">
    <source>
        <dbReference type="PROSITE-ProRule" id="PRU00560"/>
    </source>
</evidence>
<dbReference type="STRING" id="999894.TDIS_1445"/>
<feature type="domain" description="UvrD-like helicase ATP-binding" evidence="10">
    <location>
        <begin position="1"/>
        <end position="439"/>
    </location>
</feature>
<evidence type="ECO:0000313" key="13">
    <source>
        <dbReference type="Proteomes" id="UP000078390"/>
    </source>
</evidence>
<evidence type="ECO:0000259" key="11">
    <source>
        <dbReference type="PROSITE" id="PS51217"/>
    </source>
</evidence>
<organism evidence="12 13">
    <name type="scientific">Thermosulfurimonas dismutans</name>
    <dbReference type="NCBI Taxonomy" id="999894"/>
    <lineage>
        <taxon>Bacteria</taxon>
        <taxon>Pseudomonadati</taxon>
        <taxon>Thermodesulfobacteriota</taxon>
        <taxon>Thermodesulfobacteria</taxon>
        <taxon>Thermodesulfobacteriales</taxon>
        <taxon>Thermodesulfobacteriaceae</taxon>
        <taxon>Thermosulfurimonas</taxon>
    </lineage>
</organism>
<dbReference type="PROSITE" id="PS51198">
    <property type="entry name" value="UVRD_HELICASE_ATP_BIND"/>
    <property type="match status" value="1"/>
</dbReference>
<dbReference type="GO" id="GO:0005829">
    <property type="term" value="C:cytosol"/>
    <property type="evidence" value="ECO:0007669"/>
    <property type="project" value="TreeGrafter"/>
</dbReference>
<dbReference type="Proteomes" id="UP000078390">
    <property type="component" value="Unassembled WGS sequence"/>
</dbReference>
<protein>
    <recommendedName>
        <fullName evidence="7">DNA 3'-5' helicase</fullName>
        <ecNumber evidence="7">5.6.2.4</ecNumber>
    </recommendedName>
</protein>
<gene>
    <name evidence="12" type="ORF">TDIS_1445</name>
</gene>
<keyword evidence="2 9" id="KW-0378">Hydrolase</keyword>
<dbReference type="InterPro" id="IPR027417">
    <property type="entry name" value="P-loop_NTPase"/>
</dbReference>
<keyword evidence="3 9" id="KW-0347">Helicase</keyword>
<comment type="catalytic activity">
    <reaction evidence="8">
        <text>ATP + H2O = ADP + phosphate + H(+)</text>
        <dbReference type="Rhea" id="RHEA:13065"/>
        <dbReference type="ChEBI" id="CHEBI:15377"/>
        <dbReference type="ChEBI" id="CHEBI:15378"/>
        <dbReference type="ChEBI" id="CHEBI:30616"/>
        <dbReference type="ChEBI" id="CHEBI:43474"/>
        <dbReference type="ChEBI" id="CHEBI:456216"/>
        <dbReference type="EC" id="5.6.2.4"/>
    </reaction>
</comment>
<dbReference type="Gene3D" id="1.10.486.10">
    <property type="entry name" value="PCRA, domain 4"/>
    <property type="match status" value="1"/>
</dbReference>
<reference evidence="12 13" key="1">
    <citation type="submission" date="2016-04" db="EMBL/GenBank/DDBJ databases">
        <title>Genome analysis of Thermosulfurimonas dismutans, the first thermophilic sulfur-disproportionating bacterium of the phylum Thermodesulfobacteria.</title>
        <authorList>
            <person name="Mardanov A.V."/>
            <person name="Beletsky A.V."/>
            <person name="Kadnikov V.V."/>
            <person name="Slobodkin A.I."/>
            <person name="Ravin N.V."/>
        </authorList>
    </citation>
    <scope>NUCLEOTIDE SEQUENCE [LARGE SCALE GENOMIC DNA]</scope>
    <source>
        <strain evidence="12 13">S95</strain>
    </source>
</reference>
<keyword evidence="4 9" id="KW-0067">ATP-binding</keyword>
<feature type="domain" description="UvrD-like helicase C-terminal" evidence="11">
    <location>
        <begin position="475"/>
        <end position="734"/>
    </location>
</feature>
<keyword evidence="5" id="KW-0413">Isomerase</keyword>
<evidence type="ECO:0000256" key="1">
    <source>
        <dbReference type="ARBA" id="ARBA00022741"/>
    </source>
</evidence>
<dbReference type="OrthoDB" id="9810135at2"/>
<dbReference type="PANTHER" id="PTHR11070:SF67">
    <property type="entry name" value="DNA 3'-5' HELICASE"/>
    <property type="match status" value="1"/>
</dbReference>
<dbReference type="EC" id="5.6.2.4" evidence="7"/>
<evidence type="ECO:0000259" key="10">
    <source>
        <dbReference type="PROSITE" id="PS51198"/>
    </source>
</evidence>
<dbReference type="GO" id="GO:0016887">
    <property type="term" value="F:ATP hydrolysis activity"/>
    <property type="evidence" value="ECO:0007669"/>
    <property type="project" value="RHEA"/>
</dbReference>
<dbReference type="Gene3D" id="3.40.50.300">
    <property type="entry name" value="P-loop containing nucleotide triphosphate hydrolases"/>
    <property type="match status" value="4"/>
</dbReference>
<dbReference type="Pfam" id="PF13361">
    <property type="entry name" value="UvrD_C"/>
    <property type="match status" value="1"/>
</dbReference>
<dbReference type="GO" id="GO:0000725">
    <property type="term" value="P:recombinational repair"/>
    <property type="evidence" value="ECO:0007669"/>
    <property type="project" value="TreeGrafter"/>
</dbReference>
<dbReference type="GO" id="GO:0005524">
    <property type="term" value="F:ATP binding"/>
    <property type="evidence" value="ECO:0007669"/>
    <property type="project" value="UniProtKB-UniRule"/>
</dbReference>
<evidence type="ECO:0000256" key="8">
    <source>
        <dbReference type="ARBA" id="ARBA00048988"/>
    </source>
</evidence>
<dbReference type="PROSITE" id="PS51217">
    <property type="entry name" value="UVRD_HELICASE_CTER"/>
    <property type="match status" value="1"/>
</dbReference>
<dbReference type="Pfam" id="PF00580">
    <property type="entry name" value="UvrD-helicase"/>
    <property type="match status" value="1"/>
</dbReference>
<dbReference type="InterPro" id="IPR014017">
    <property type="entry name" value="DNA_helicase_UvrD-like_C"/>
</dbReference>
<evidence type="ECO:0000313" key="12">
    <source>
        <dbReference type="EMBL" id="OAQ20401.1"/>
    </source>
</evidence>
<evidence type="ECO:0000256" key="6">
    <source>
        <dbReference type="ARBA" id="ARBA00034617"/>
    </source>
</evidence>
<dbReference type="SUPFAM" id="SSF52540">
    <property type="entry name" value="P-loop containing nucleoside triphosphate hydrolases"/>
    <property type="match status" value="1"/>
</dbReference>
<keyword evidence="13" id="KW-1185">Reference proteome</keyword>
<evidence type="ECO:0000256" key="2">
    <source>
        <dbReference type="ARBA" id="ARBA00022801"/>
    </source>
</evidence>
<accession>A0A179D3L8</accession>
<dbReference type="AlphaFoldDB" id="A0A179D3L8"/>
<evidence type="ECO:0000256" key="5">
    <source>
        <dbReference type="ARBA" id="ARBA00023235"/>
    </source>
</evidence>
<dbReference type="GO" id="GO:0043138">
    <property type="term" value="F:3'-5' DNA helicase activity"/>
    <property type="evidence" value="ECO:0007669"/>
    <property type="project" value="UniProtKB-EC"/>
</dbReference>
<evidence type="ECO:0000256" key="4">
    <source>
        <dbReference type="ARBA" id="ARBA00022840"/>
    </source>
</evidence>
<dbReference type="PATRIC" id="fig|999894.6.peg.1444"/>
<dbReference type="InterPro" id="IPR000212">
    <property type="entry name" value="DNA_helicase_UvrD/REP"/>
</dbReference>
<keyword evidence="1 9" id="KW-0547">Nucleotide-binding</keyword>
<name>A0A179D3L8_9BACT</name>
<comment type="catalytic activity">
    <reaction evidence="6">
        <text>Couples ATP hydrolysis with the unwinding of duplex DNA by translocating in the 3'-5' direction.</text>
        <dbReference type="EC" id="5.6.2.4"/>
    </reaction>
</comment>
<feature type="binding site" evidence="9">
    <location>
        <begin position="21"/>
        <end position="28"/>
    </location>
    <ligand>
        <name>ATP</name>
        <dbReference type="ChEBI" id="CHEBI:30616"/>
    </ligand>
</feature>
<comment type="caution">
    <text evidence="12">The sequence shown here is derived from an EMBL/GenBank/DDBJ whole genome shotgun (WGS) entry which is preliminary data.</text>
</comment>
<dbReference type="GO" id="GO:0003677">
    <property type="term" value="F:DNA binding"/>
    <property type="evidence" value="ECO:0007669"/>
    <property type="project" value="InterPro"/>
</dbReference>
<proteinExistence type="predicted"/>
<evidence type="ECO:0000256" key="7">
    <source>
        <dbReference type="ARBA" id="ARBA00034808"/>
    </source>
</evidence>
<dbReference type="EMBL" id="LWLG01000011">
    <property type="protein sequence ID" value="OAQ20401.1"/>
    <property type="molecule type" value="Genomic_DNA"/>
</dbReference>
<sequence length="826" mass="94660">MPELLELPLYPEPRGIFRVSASAGAGKTYRLALHYLRLLKSQGCPSEAGLSGIVALTFTNQAAAEMRERIIYFLKNIALFTDLGKKLSAETGLFPEEAAAWLETIFNHYHVFQVRTIDSLIFTLIRGLAIELGLRPELSAEIREDLFLNRAFDRLLLRLREDPKLEEVFARALFTFLEIEGRGGFNPEKHFRRRMREIYGLLSQRAGGRLLEARDPGEDLSALEEELRRLGRTLCERVLSERGEFAYPSWETYILDPPRYYWSKVFKKDSFREVLKARCRKLAEALDGDYQKLKGKLSIYLTAKARAEVAPYERLFRELSGELLSLREEEGLLQVGSWTELLVRFLSENPPPLIYLKIGTRIRHFLIDEFQDTNRLQWQALYPLVEEVISSGGSLLYVGDVKQAIYMWRGGDPALFFEVPQGLPGEVFSESLPHNFRSAQRIVAFNNRFFSTLVERAHEVVRKLLHGRKPPKDCEVSEELASKLETAFSDLEQEILSEAPEGEVEIVTVPSDEDRERFREGIFEKLAELIPGLYETYVRTGGTVAILVRENREAEEIATFLFERGIPAVTDRALRLENSPLVKGILSLLQYLNYPEDETALAGFLKSPLPERGEGLLEAYLAEKRNGAPGLKAYLEARAEALVDLLDGLSRDLERLSLYELVQAIVERFRLRERFPEEDLYLSRFLTAVLRYEEEALSLSDFLALWEEEGLEEKVGLPRELQAVRVFTIHAAKGLEFSAVVVPYLTWGPKGKDELVVTERGLIRARRESSEEVSRAKLREKGREVLESLNLLYVAFTRPRERLYIFLPEKTRYYTVGSVVRDILGK</sequence>